<dbReference type="HOGENOM" id="CLU_137826_0_0_3"/>
<evidence type="ECO:0000313" key="3">
    <source>
        <dbReference type="EMBL" id="ADN12098.1"/>
    </source>
</evidence>
<evidence type="ECO:0000313" key="4">
    <source>
        <dbReference type="Proteomes" id="UP000008206"/>
    </source>
</evidence>
<dbReference type="KEGG" id="cyj:Cyan7822_0046"/>
<dbReference type="NCBIfam" id="TIGR04260">
    <property type="entry name" value="Cyano_gly_rpt"/>
    <property type="match status" value="1"/>
</dbReference>
<reference evidence="4" key="1">
    <citation type="journal article" date="2011" name="MBio">
        <title>Novel metabolic attributes of the genus Cyanothece, comprising a group of unicellular nitrogen-fixing Cyanobacteria.</title>
        <authorList>
            <person name="Bandyopadhyay A."/>
            <person name="Elvitigala T."/>
            <person name="Welsh E."/>
            <person name="Stockel J."/>
            <person name="Liberton M."/>
            <person name="Min H."/>
            <person name="Sherman L.A."/>
            <person name="Pakrasi H.B."/>
        </authorList>
    </citation>
    <scope>NUCLEOTIDE SEQUENCE [LARGE SCALE GENOMIC DNA]</scope>
    <source>
        <strain evidence="4">PCC 7822</strain>
    </source>
</reference>
<proteinExistence type="predicted"/>
<dbReference type="AlphaFoldDB" id="E0UHF7"/>
<dbReference type="Proteomes" id="UP000008206">
    <property type="component" value="Chromosome"/>
</dbReference>
<name>E0UHF7_GLOV7</name>
<sequence>MNITTTTGLVGFLLALSAFNIPSSEAKTLYTSASPVKPTIEQRLAKISATIREQENHLPESAKTDLDTEIAGAWGNGRGRGWADGSGGRGWADGSGGRGWADGRGGGGWGNTRGGGGWVNGRNWADGGGFLNRR</sequence>
<feature type="region of interest" description="Disordered" evidence="1">
    <location>
        <begin position="75"/>
        <end position="134"/>
    </location>
</feature>
<protein>
    <recommendedName>
        <fullName evidence="5">RSAM-associated Gly-rich repeat protein</fullName>
    </recommendedName>
</protein>
<keyword evidence="4" id="KW-1185">Reference proteome</keyword>
<dbReference type="RefSeq" id="WP_013320208.1">
    <property type="nucleotide sequence ID" value="NC_014501.1"/>
</dbReference>
<feature type="chain" id="PRO_5003141305" description="RSAM-associated Gly-rich repeat protein" evidence="2">
    <location>
        <begin position="27"/>
        <end position="134"/>
    </location>
</feature>
<organism evidence="3 4">
    <name type="scientific">Gloeothece verrucosa (strain PCC 7822)</name>
    <name type="common">Cyanothece sp. (strain PCC 7822)</name>
    <dbReference type="NCBI Taxonomy" id="497965"/>
    <lineage>
        <taxon>Bacteria</taxon>
        <taxon>Bacillati</taxon>
        <taxon>Cyanobacteriota</taxon>
        <taxon>Cyanophyceae</taxon>
        <taxon>Oscillatoriophycideae</taxon>
        <taxon>Chroococcales</taxon>
        <taxon>Aphanothecaceae</taxon>
        <taxon>Gloeothece</taxon>
        <taxon>Gloeothece verrucosa</taxon>
    </lineage>
</organism>
<keyword evidence="2" id="KW-0732">Signal</keyword>
<dbReference type="OrthoDB" id="467574at2"/>
<dbReference type="InterPro" id="IPR026356">
    <property type="entry name" value="GrrA/OscA1_RiPP"/>
</dbReference>
<feature type="signal peptide" evidence="2">
    <location>
        <begin position="1"/>
        <end position="26"/>
    </location>
</feature>
<dbReference type="eggNOG" id="ENOG5033J6Q">
    <property type="taxonomic scope" value="Bacteria"/>
</dbReference>
<dbReference type="STRING" id="497965.Cyan7822_0046"/>
<evidence type="ECO:0008006" key="5">
    <source>
        <dbReference type="Google" id="ProtNLM"/>
    </source>
</evidence>
<evidence type="ECO:0000256" key="2">
    <source>
        <dbReference type="SAM" id="SignalP"/>
    </source>
</evidence>
<dbReference type="EMBL" id="CP002198">
    <property type="protein sequence ID" value="ADN12098.1"/>
    <property type="molecule type" value="Genomic_DNA"/>
</dbReference>
<evidence type="ECO:0000256" key="1">
    <source>
        <dbReference type="SAM" id="MobiDB-lite"/>
    </source>
</evidence>
<accession>E0UHF7</accession>
<feature type="compositionally biased region" description="Gly residues" evidence="1">
    <location>
        <begin position="75"/>
        <end position="119"/>
    </location>
</feature>
<gene>
    <name evidence="3" type="ordered locus">Cyan7822_0046</name>
</gene>